<dbReference type="SUPFAM" id="SSF48264">
    <property type="entry name" value="Cytochrome P450"/>
    <property type="match status" value="1"/>
</dbReference>
<evidence type="ECO:0000256" key="5">
    <source>
        <dbReference type="ARBA" id="ARBA00023004"/>
    </source>
</evidence>
<evidence type="ECO:0000256" key="4">
    <source>
        <dbReference type="ARBA" id="ARBA00023002"/>
    </source>
</evidence>
<name>A0A3Q7I1G3_SOLLC</name>
<dbReference type="GO" id="GO:0020037">
    <property type="term" value="F:heme binding"/>
    <property type="evidence" value="ECO:0007669"/>
    <property type="project" value="InterPro"/>
</dbReference>
<proteinExistence type="inferred from homology"/>
<protein>
    <recommendedName>
        <fullName evidence="8">Cytochrome P450</fullName>
    </recommendedName>
</protein>
<accession>A0A3Q7I1G3</accession>
<comment type="similarity">
    <text evidence="2">Belongs to the cytochrome P450 family.</text>
</comment>
<dbReference type="PANTHER" id="PTHR24296">
    <property type="entry name" value="CYTOCHROME P450"/>
    <property type="match status" value="1"/>
</dbReference>
<evidence type="ECO:0000256" key="2">
    <source>
        <dbReference type="ARBA" id="ARBA00010617"/>
    </source>
</evidence>
<dbReference type="GO" id="GO:0005506">
    <property type="term" value="F:iron ion binding"/>
    <property type="evidence" value="ECO:0007669"/>
    <property type="project" value="InterPro"/>
</dbReference>
<dbReference type="Proteomes" id="UP000004994">
    <property type="component" value="Chromosome 9"/>
</dbReference>
<dbReference type="InterPro" id="IPR036396">
    <property type="entry name" value="Cyt_P450_sf"/>
</dbReference>
<dbReference type="Gramene" id="Solyc09g057587.1.1">
    <property type="protein sequence ID" value="Solyc09g057587.1.1"/>
    <property type="gene ID" value="Solyc09g057587.1"/>
</dbReference>
<organism evidence="6">
    <name type="scientific">Solanum lycopersicum</name>
    <name type="common">Tomato</name>
    <name type="synonym">Lycopersicon esculentum</name>
    <dbReference type="NCBI Taxonomy" id="4081"/>
    <lineage>
        <taxon>Eukaryota</taxon>
        <taxon>Viridiplantae</taxon>
        <taxon>Streptophyta</taxon>
        <taxon>Embryophyta</taxon>
        <taxon>Tracheophyta</taxon>
        <taxon>Spermatophyta</taxon>
        <taxon>Magnoliopsida</taxon>
        <taxon>eudicotyledons</taxon>
        <taxon>Gunneridae</taxon>
        <taxon>Pentapetalae</taxon>
        <taxon>asterids</taxon>
        <taxon>lamiids</taxon>
        <taxon>Solanales</taxon>
        <taxon>Solanaceae</taxon>
        <taxon>Solanoideae</taxon>
        <taxon>Solaneae</taxon>
        <taxon>Solanum</taxon>
        <taxon>Solanum subgen. Lycopersicon</taxon>
    </lineage>
</organism>
<reference evidence="6" key="1">
    <citation type="journal article" date="2012" name="Nature">
        <title>The tomato genome sequence provides insights into fleshy fruit evolution.</title>
        <authorList>
            <consortium name="Tomato Genome Consortium"/>
        </authorList>
    </citation>
    <scope>NUCLEOTIDE SEQUENCE [LARGE SCALE GENOMIC DNA]</scope>
    <source>
        <strain evidence="6">cv. Heinz 1706</strain>
    </source>
</reference>
<dbReference type="GO" id="GO:0016705">
    <property type="term" value="F:oxidoreductase activity, acting on paired donors, with incorporation or reduction of molecular oxygen"/>
    <property type="evidence" value="ECO:0007669"/>
    <property type="project" value="InterPro"/>
</dbReference>
<dbReference type="GO" id="GO:0004497">
    <property type="term" value="F:monooxygenase activity"/>
    <property type="evidence" value="ECO:0007669"/>
    <property type="project" value="InterPro"/>
</dbReference>
<keyword evidence="7" id="KW-1185">Reference proteome</keyword>
<dbReference type="EnsemblPlants" id="Solyc09g057587.1.1">
    <property type="protein sequence ID" value="Solyc09g057587.1.1"/>
    <property type="gene ID" value="Solyc09g057587.1"/>
</dbReference>
<sequence>MTLLLNNSYLVFRGSSDGDVDSLFRPLNFHTIITANPSNLQHILKTNSLFIKKDIFKVDGDIWKYQRQVASHEFNTKSLRKFVESVVDVEHGYLVSFSKLEMVVTL</sequence>
<evidence type="ECO:0000313" key="6">
    <source>
        <dbReference type="EnsemblPlants" id="Solyc09g057587.1.1"/>
    </source>
</evidence>
<evidence type="ECO:0000256" key="1">
    <source>
        <dbReference type="ARBA" id="ARBA00001971"/>
    </source>
</evidence>
<dbReference type="InParanoid" id="A0A3Q7I1G3"/>
<dbReference type="Gene3D" id="1.10.630.10">
    <property type="entry name" value="Cytochrome P450"/>
    <property type="match status" value="1"/>
</dbReference>
<keyword evidence="5" id="KW-0408">Iron</keyword>
<keyword evidence="4" id="KW-0560">Oxidoreductase</keyword>
<evidence type="ECO:0000256" key="3">
    <source>
        <dbReference type="ARBA" id="ARBA00022723"/>
    </source>
</evidence>
<reference evidence="6" key="2">
    <citation type="submission" date="2019-01" db="UniProtKB">
        <authorList>
            <consortium name="EnsemblPlants"/>
        </authorList>
    </citation>
    <scope>IDENTIFICATION</scope>
    <source>
        <strain evidence="6">cv. Heinz 1706</strain>
    </source>
</reference>
<evidence type="ECO:0000313" key="7">
    <source>
        <dbReference type="Proteomes" id="UP000004994"/>
    </source>
</evidence>
<evidence type="ECO:0008006" key="8">
    <source>
        <dbReference type="Google" id="ProtNLM"/>
    </source>
</evidence>
<comment type="cofactor">
    <cofactor evidence="1">
        <name>heme</name>
        <dbReference type="ChEBI" id="CHEBI:30413"/>
    </cofactor>
</comment>
<keyword evidence="3" id="KW-0479">Metal-binding</keyword>
<dbReference type="AlphaFoldDB" id="A0A3Q7I1G3"/>